<reference evidence="1 2" key="1">
    <citation type="submission" date="2018-07" db="EMBL/GenBank/DDBJ databases">
        <title>Sequencing the genomes of 1000 actinobacteria strains.</title>
        <authorList>
            <person name="Klenk H.-P."/>
        </authorList>
    </citation>
    <scope>NUCLEOTIDE SEQUENCE [LARGE SCALE GENOMIC DNA]</scope>
    <source>
        <strain evidence="1 2">DSM 14442</strain>
    </source>
</reference>
<gene>
    <name evidence="1" type="ORF">C8E99_0084</name>
</gene>
<dbReference type="OrthoDB" id="9804145at2"/>
<accession>A0A3D9LA35</accession>
<dbReference type="EMBL" id="QREH01000001">
    <property type="protein sequence ID" value="REE02317.1"/>
    <property type="molecule type" value="Genomic_DNA"/>
</dbReference>
<organism evidence="1 2">
    <name type="scientific">Citricoccus muralis</name>
    <dbReference type="NCBI Taxonomy" id="169134"/>
    <lineage>
        <taxon>Bacteria</taxon>
        <taxon>Bacillati</taxon>
        <taxon>Actinomycetota</taxon>
        <taxon>Actinomycetes</taxon>
        <taxon>Micrococcales</taxon>
        <taxon>Micrococcaceae</taxon>
        <taxon>Citricoccus</taxon>
    </lineage>
</organism>
<dbReference type="Gene3D" id="3.40.50.300">
    <property type="entry name" value="P-loop containing nucleotide triphosphate hydrolases"/>
    <property type="match status" value="2"/>
</dbReference>
<comment type="caution">
    <text evidence="1">The sequence shown here is derived from an EMBL/GenBank/DDBJ whole genome shotgun (WGS) entry which is preliminary data.</text>
</comment>
<dbReference type="SUPFAM" id="SSF52540">
    <property type="entry name" value="P-loop containing nucleoside triphosphate hydrolases"/>
    <property type="match status" value="1"/>
</dbReference>
<sequence length="777" mass="86097">MIELFQFQRTYASQIADRFVSYLDDPVATGRLKNRRVVPFYQALSSITGSGKTAILAQAVGEITTLLDPAPVVLWLSKGKVVVAQSYANLADGGKYNHLLGSSTVRLLSEYRQEDVEQAVGGSVYFATVGTFNQRDRESSMLKVYRSEVDTTETSVWEALKDRRTADGALRPLVIVYDEAQNLSDQQTDLLLELQPTAFLLASATLRFPQRFGAEVMEPLKQNGLDDSELVTSIPSDVVVSSGLVKTTVTLEGINSPMQETIAEMLEDMRGVEQDAADEGLSFLPKAIYVSNTNVVDGDDGMADDPKQPLAQRQAPPILIWRYLTEECGIPSSEIAVYADLKTHKDFPLPEDFNLFSGGESDYQRFSEGNYRHIIFNLALQEGWDDPEAYFAYVDKSMNSRVQVTQIVGRVLRQPGVTHYSSERLNAARIYVRVDRNSVFTEVVDEVRDGLGGDAPEVRLVTTPPGRERPIPYSVKVQKFVPKVALSTVKAKPAVEAVVAKLNDYSNDTTNTQATGSRRTVSQRVGAGEAQDSEWTDFQHASSVSVRWVFRREVSRSFRPALTTINTDGQRFDARVGVGSTGYKHVVDIAAETVDHFLDFAQIKQQGPNPYEVGDILARPSEMEPFNNALHAGYDGLNKLEKPFAHALDGLGLPWSRNPAQSGYKIPLLSPGATTWFFPDFLLWADNVVYCLETKGEHLIESDAGRKLLNVLPPKNSTTRVEVKLISRGRWDTERTRTSPDGYTLWGLRHDGKLNVTHFDAVEDLVAAVANLAPAID</sequence>
<protein>
    <submittedName>
        <fullName evidence="1">Type III restriction enzyme</fullName>
    </submittedName>
</protein>
<dbReference type="InterPro" id="IPR027417">
    <property type="entry name" value="P-loop_NTPase"/>
</dbReference>
<evidence type="ECO:0000313" key="2">
    <source>
        <dbReference type="Proteomes" id="UP000256727"/>
    </source>
</evidence>
<dbReference type="RefSeq" id="WP_115930616.1">
    <property type="nucleotide sequence ID" value="NZ_QREH01000001.1"/>
</dbReference>
<evidence type="ECO:0000313" key="1">
    <source>
        <dbReference type="EMBL" id="REE02317.1"/>
    </source>
</evidence>
<dbReference type="Proteomes" id="UP000256727">
    <property type="component" value="Unassembled WGS sequence"/>
</dbReference>
<name>A0A3D9LA35_9MICC</name>
<keyword evidence="2" id="KW-1185">Reference proteome</keyword>
<proteinExistence type="predicted"/>
<dbReference type="AlphaFoldDB" id="A0A3D9LA35"/>